<feature type="chain" id="PRO_5040990794" evidence="1">
    <location>
        <begin position="39"/>
        <end position="129"/>
    </location>
</feature>
<dbReference type="RefSeq" id="WP_285607217.1">
    <property type="nucleotide sequence ID" value="NZ_BSSD01000001.1"/>
</dbReference>
<comment type="caution">
    <text evidence="2">The sequence shown here is derived from an EMBL/GenBank/DDBJ whole genome shotgun (WGS) entry which is preliminary data.</text>
</comment>
<organism evidence="2 3">
    <name type="scientific">Actinokineospora globicatena</name>
    <dbReference type="NCBI Taxonomy" id="103729"/>
    <lineage>
        <taxon>Bacteria</taxon>
        <taxon>Bacillati</taxon>
        <taxon>Actinomycetota</taxon>
        <taxon>Actinomycetes</taxon>
        <taxon>Pseudonocardiales</taxon>
        <taxon>Pseudonocardiaceae</taxon>
        <taxon>Actinokineospora</taxon>
    </lineage>
</organism>
<evidence type="ECO:0000256" key="1">
    <source>
        <dbReference type="SAM" id="SignalP"/>
    </source>
</evidence>
<keyword evidence="3" id="KW-1185">Reference proteome</keyword>
<protein>
    <submittedName>
        <fullName evidence="2">Uncharacterized protein</fullName>
    </submittedName>
</protein>
<evidence type="ECO:0000313" key="3">
    <source>
        <dbReference type="Proteomes" id="UP001165042"/>
    </source>
</evidence>
<accession>A0A9W6QJI8</accession>
<feature type="signal peptide" evidence="1">
    <location>
        <begin position="1"/>
        <end position="38"/>
    </location>
</feature>
<reference evidence="2" key="1">
    <citation type="submission" date="2023-02" db="EMBL/GenBank/DDBJ databases">
        <title>Actinokineospora globicatena NBRC 15670.</title>
        <authorList>
            <person name="Ichikawa N."/>
            <person name="Sato H."/>
            <person name="Tonouchi N."/>
        </authorList>
    </citation>
    <scope>NUCLEOTIDE SEQUENCE</scope>
    <source>
        <strain evidence="2">NBRC 15670</strain>
    </source>
</reference>
<name>A0A9W6QJI8_9PSEU</name>
<proteinExistence type="predicted"/>
<dbReference type="EMBL" id="BSSD01000001">
    <property type="protein sequence ID" value="GLW89759.1"/>
    <property type="molecule type" value="Genomic_DNA"/>
</dbReference>
<dbReference type="AlphaFoldDB" id="A0A9W6QJI8"/>
<evidence type="ECO:0000313" key="2">
    <source>
        <dbReference type="EMBL" id="GLW89759.1"/>
    </source>
</evidence>
<sequence length="129" mass="13284">MPLLPSSPRVPRWKYLAAALSVAGAAGLLISQTTSAAAATGPLSLKSYSSDTGLQTSVTSFSSPAEGACLAVNQPPPLTNPVWTGINDTNRIVEAWSGANCTGSWTRILPGVPMSLTVLKPVSVRIGVH</sequence>
<dbReference type="Proteomes" id="UP001165042">
    <property type="component" value="Unassembled WGS sequence"/>
</dbReference>
<keyword evidence="1" id="KW-0732">Signal</keyword>
<gene>
    <name evidence="2" type="ORF">Aglo03_05750</name>
</gene>